<proteinExistence type="predicted"/>
<organism evidence="2 3">
    <name type="scientific">Gregarina niphandrodes</name>
    <name type="common">Septate eugregarine</name>
    <dbReference type="NCBI Taxonomy" id="110365"/>
    <lineage>
        <taxon>Eukaryota</taxon>
        <taxon>Sar</taxon>
        <taxon>Alveolata</taxon>
        <taxon>Apicomplexa</taxon>
        <taxon>Conoidasida</taxon>
        <taxon>Gregarinasina</taxon>
        <taxon>Eugregarinorida</taxon>
        <taxon>Gregarinidae</taxon>
        <taxon>Gregarina</taxon>
    </lineage>
</organism>
<dbReference type="PANTHER" id="PTHR33266:SF1">
    <property type="entry name" value="F-BOX DOMAIN-CONTAINING PROTEIN"/>
    <property type="match status" value="1"/>
</dbReference>
<comment type="caution">
    <text evidence="2">The sequence shown here is derived from an EMBL/GenBank/DDBJ whole genome shotgun (WGS) entry which is preliminary data.</text>
</comment>
<protein>
    <submittedName>
        <fullName evidence="2">Uncharacterized protein</fullName>
    </submittedName>
</protein>
<dbReference type="GeneID" id="22910843"/>
<dbReference type="EMBL" id="AFNH02000118">
    <property type="protein sequence ID" value="EZG82701.1"/>
    <property type="molecule type" value="Genomic_DNA"/>
</dbReference>
<evidence type="ECO:0000313" key="3">
    <source>
        <dbReference type="Proteomes" id="UP000019763"/>
    </source>
</evidence>
<dbReference type="PANTHER" id="PTHR33266">
    <property type="entry name" value="CHROMOSOME 15, WHOLE GENOME SHOTGUN SEQUENCE"/>
    <property type="match status" value="1"/>
</dbReference>
<reference evidence="2" key="1">
    <citation type="submission" date="2013-12" db="EMBL/GenBank/DDBJ databases">
        <authorList>
            <person name="Omoto C.K."/>
            <person name="Sibley D."/>
            <person name="Venepally P."/>
            <person name="Hadjithomas M."/>
            <person name="Karamycheva S."/>
            <person name="Brunk B."/>
            <person name="Roos D."/>
            <person name="Caler E."/>
            <person name="Lorenzi H."/>
        </authorList>
    </citation>
    <scope>NUCLEOTIDE SEQUENCE</scope>
</reference>
<feature type="region of interest" description="Disordered" evidence="1">
    <location>
        <begin position="276"/>
        <end position="305"/>
    </location>
</feature>
<dbReference type="Proteomes" id="UP000019763">
    <property type="component" value="Unassembled WGS sequence"/>
</dbReference>
<accession>A0A023BC79</accession>
<evidence type="ECO:0000256" key="1">
    <source>
        <dbReference type="SAM" id="MobiDB-lite"/>
    </source>
</evidence>
<dbReference type="OrthoDB" id="2321600at2759"/>
<keyword evidence="3" id="KW-1185">Reference proteome</keyword>
<dbReference type="VEuPathDB" id="CryptoDB:GNI_016080"/>
<name>A0A023BC79_GRENI</name>
<sequence>MDSDRLRHCIDYRSEPYVSKVLLASHFNIRHPDKVVKVLEAVAGTVQMGLVNEGENGEVAARLILLLCVDATKRWSGKDLITRLVGRKLASEANACVLNSLVNLNHFVRIGTDLTPTILAELFVRGAGGIGTRNQQVWDFVIPIWMGGEDEQFDVTKFGALIFQVKNRTTTWYMSERELGYLKRVPFHYEFFVMQKISRKWVRKQHYFSGPIGATLLDDDGVAKAVENLLTCCLRIESFRAGGRLADRLAAYYERVDRVASRVRCPLTARTVPEITPAGSARRAKRRRESSTDRMGKLPKTCMRQ</sequence>
<dbReference type="AlphaFoldDB" id="A0A023BC79"/>
<gene>
    <name evidence="2" type="ORF">GNI_016080</name>
</gene>
<evidence type="ECO:0000313" key="2">
    <source>
        <dbReference type="EMBL" id="EZG82701.1"/>
    </source>
</evidence>
<dbReference type="RefSeq" id="XP_011128979.1">
    <property type="nucleotide sequence ID" value="XM_011130677.1"/>
</dbReference>